<gene>
    <name evidence="1" type="ORF">ElyMa_002111700</name>
</gene>
<dbReference type="Proteomes" id="UP000762676">
    <property type="component" value="Unassembled WGS sequence"/>
</dbReference>
<dbReference type="InterPro" id="IPR025636">
    <property type="entry name" value="DUF4294"/>
</dbReference>
<evidence type="ECO:0000313" key="2">
    <source>
        <dbReference type="Proteomes" id="UP000762676"/>
    </source>
</evidence>
<dbReference type="EMBL" id="BMAT01004359">
    <property type="protein sequence ID" value="GFR72306.1"/>
    <property type="molecule type" value="Genomic_DNA"/>
</dbReference>
<keyword evidence="2" id="KW-1185">Reference proteome</keyword>
<comment type="caution">
    <text evidence="1">The sequence shown here is derived from an EMBL/GenBank/DDBJ whole genome shotgun (WGS) entry which is preliminary data.</text>
</comment>
<accession>A0AAV4FIV0</accession>
<dbReference type="AlphaFoldDB" id="A0AAV4FIV0"/>
<name>A0AAV4FIV0_9GAST</name>
<reference evidence="1 2" key="1">
    <citation type="journal article" date="2021" name="Elife">
        <title>Chloroplast acquisition without the gene transfer in kleptoplastic sea slugs, Plakobranchus ocellatus.</title>
        <authorList>
            <person name="Maeda T."/>
            <person name="Takahashi S."/>
            <person name="Yoshida T."/>
            <person name="Shimamura S."/>
            <person name="Takaki Y."/>
            <person name="Nagai Y."/>
            <person name="Toyoda A."/>
            <person name="Suzuki Y."/>
            <person name="Arimoto A."/>
            <person name="Ishii H."/>
            <person name="Satoh N."/>
            <person name="Nishiyama T."/>
            <person name="Hasebe M."/>
            <person name="Maruyama T."/>
            <person name="Minagawa J."/>
            <person name="Obokata J."/>
            <person name="Shigenobu S."/>
        </authorList>
    </citation>
    <scope>NUCLEOTIDE SEQUENCE [LARGE SCALE GENOMIC DNA]</scope>
</reference>
<organism evidence="1 2">
    <name type="scientific">Elysia marginata</name>
    <dbReference type="NCBI Taxonomy" id="1093978"/>
    <lineage>
        <taxon>Eukaryota</taxon>
        <taxon>Metazoa</taxon>
        <taxon>Spiralia</taxon>
        <taxon>Lophotrochozoa</taxon>
        <taxon>Mollusca</taxon>
        <taxon>Gastropoda</taxon>
        <taxon>Heterobranchia</taxon>
        <taxon>Euthyneura</taxon>
        <taxon>Panpulmonata</taxon>
        <taxon>Sacoglossa</taxon>
        <taxon>Placobranchoidea</taxon>
        <taxon>Plakobranchidae</taxon>
        <taxon>Elysia</taxon>
    </lineage>
</organism>
<proteinExistence type="predicted"/>
<protein>
    <submittedName>
        <fullName evidence="1">Uncharacterized protein</fullName>
    </submittedName>
</protein>
<sequence length="182" mass="21998">MVINPLEFLNIEKYIEYLRLAYRVKKVYPYAKFSAERLVVLNQKLSEIKSKRGKRKYTRHLQRFVEEELTPKLKKLTYTEGKILIKLIYRQTGLTCYELVKEYRNSFQAIIFQTTARLFKMSLKTEYQPESNHEDFLIEDILIRAFNTGELEELTLEVDYDYFEIADKWKAYQKKDGIFKFN</sequence>
<evidence type="ECO:0000313" key="1">
    <source>
        <dbReference type="EMBL" id="GFR72306.1"/>
    </source>
</evidence>
<dbReference type="Pfam" id="PF14127">
    <property type="entry name" value="DUF4294"/>
    <property type="match status" value="1"/>
</dbReference>